<keyword evidence="2" id="KW-1185">Reference proteome</keyword>
<dbReference type="Proteomes" id="UP000287394">
    <property type="component" value="Chromosome"/>
</dbReference>
<dbReference type="PROSITE" id="PS00409">
    <property type="entry name" value="PROKAR_NTER_METHYL"/>
    <property type="match status" value="1"/>
</dbReference>
<dbReference type="NCBIfam" id="TIGR02532">
    <property type="entry name" value="IV_pilin_GFxxxE"/>
    <property type="match status" value="1"/>
</dbReference>
<dbReference type="InterPro" id="IPR012902">
    <property type="entry name" value="N_methyl_site"/>
</dbReference>
<dbReference type="InterPro" id="IPR045584">
    <property type="entry name" value="Pilin-like"/>
</dbReference>
<sequence>MKIIRHTRKGFTLIELLVVIAIIAILAAILFPVFAKAREKARQISCLSNERQLGLGIMQYVQDNDEAYPALRINDPGQTYGGNGFETDYWWSQAIYPYTKSANLYVCPSNPDTGPVCPNKTTFAPFLHESYAMNSRVPQPHGYFSSEIGTMASVNEPAQKIIICEVTAEMFPSPDYMWPEISPSDMSTFGFAAHTGVENYVFCDGHAKAMRPVATATPFNMWGSLGSGSNGYSGSGSACGPTYDLNCDTPEPAMVQGLAQLGQRYQ</sequence>
<dbReference type="AlphaFoldDB" id="A0A402CZ66"/>
<proteinExistence type="predicted"/>
<reference evidence="1 2" key="1">
    <citation type="journal article" date="2019" name="Int. J. Syst. Evol. Microbiol.">
        <title>Capsulimonas corticalis gen. nov., sp. nov., an aerobic capsulated bacterium, of a novel bacterial order, Capsulimonadales ord. nov., of the class Armatimonadia of the phylum Armatimonadetes.</title>
        <authorList>
            <person name="Li J."/>
            <person name="Kudo C."/>
            <person name="Tonouchi A."/>
        </authorList>
    </citation>
    <scope>NUCLEOTIDE SEQUENCE [LARGE SCALE GENOMIC DNA]</scope>
    <source>
        <strain evidence="1 2">AX-7</strain>
    </source>
</reference>
<protein>
    <submittedName>
        <fullName evidence="1">Uncharacterized protein</fullName>
    </submittedName>
</protein>
<dbReference type="Gene3D" id="3.30.700.10">
    <property type="entry name" value="Glycoprotein, Type 4 Pilin"/>
    <property type="match status" value="1"/>
</dbReference>
<name>A0A402CZ66_9BACT</name>
<dbReference type="EMBL" id="AP025739">
    <property type="protein sequence ID" value="BDI29490.1"/>
    <property type="molecule type" value="Genomic_DNA"/>
</dbReference>
<dbReference type="Pfam" id="PF07596">
    <property type="entry name" value="SBP_bac_10"/>
    <property type="match status" value="1"/>
</dbReference>
<dbReference type="PANTHER" id="PTHR30093">
    <property type="entry name" value="GENERAL SECRETION PATHWAY PROTEIN G"/>
    <property type="match status" value="1"/>
</dbReference>
<organism evidence="1 2">
    <name type="scientific">Capsulimonas corticalis</name>
    <dbReference type="NCBI Taxonomy" id="2219043"/>
    <lineage>
        <taxon>Bacteria</taxon>
        <taxon>Bacillati</taxon>
        <taxon>Armatimonadota</taxon>
        <taxon>Armatimonadia</taxon>
        <taxon>Capsulimonadales</taxon>
        <taxon>Capsulimonadaceae</taxon>
        <taxon>Capsulimonas</taxon>
    </lineage>
</organism>
<dbReference type="KEGG" id="ccot:CCAX7_15410"/>
<dbReference type="Pfam" id="PF07963">
    <property type="entry name" value="N_methyl"/>
    <property type="match status" value="1"/>
</dbReference>
<dbReference type="SUPFAM" id="SSF54523">
    <property type="entry name" value="Pili subunits"/>
    <property type="match status" value="1"/>
</dbReference>
<accession>A0A402CZ66</accession>
<gene>
    <name evidence="1" type="ORF">CCAX7_15410</name>
</gene>
<dbReference type="PANTHER" id="PTHR30093:SF2">
    <property type="entry name" value="TYPE II SECRETION SYSTEM PROTEIN H"/>
    <property type="match status" value="1"/>
</dbReference>
<evidence type="ECO:0000313" key="1">
    <source>
        <dbReference type="EMBL" id="BDI29490.1"/>
    </source>
</evidence>
<dbReference type="RefSeq" id="WP_165864356.1">
    <property type="nucleotide sequence ID" value="NZ_AP025739.1"/>
</dbReference>
<evidence type="ECO:0000313" key="2">
    <source>
        <dbReference type="Proteomes" id="UP000287394"/>
    </source>
</evidence>
<dbReference type="InterPro" id="IPR011453">
    <property type="entry name" value="DUF1559"/>
</dbReference>